<evidence type="ECO:0000256" key="1">
    <source>
        <dbReference type="SAM" id="MobiDB-lite"/>
    </source>
</evidence>
<proteinExistence type="predicted"/>
<dbReference type="PROSITE" id="PS00028">
    <property type="entry name" value="ZINC_FINGER_C2H2_1"/>
    <property type="match status" value="1"/>
</dbReference>
<dbReference type="OrthoDB" id="18440at2759"/>
<reference evidence="3 5" key="1">
    <citation type="journal article" date="2014" name="Curr. Biol.">
        <title>The genome of the clonal raider ant Cerapachys biroi.</title>
        <authorList>
            <person name="Oxley P.R."/>
            <person name="Ji L."/>
            <person name="Fetter-Pruneda I."/>
            <person name="McKenzie S.K."/>
            <person name="Li C."/>
            <person name="Hu H."/>
            <person name="Zhang G."/>
            <person name="Kronauer D.J."/>
        </authorList>
    </citation>
    <scope>NUCLEOTIDE SEQUENCE [LARGE SCALE GENOMIC DNA]</scope>
</reference>
<dbReference type="EMBL" id="KK107538">
    <property type="protein sequence ID" value="EZA49120.1"/>
    <property type="molecule type" value="Genomic_DNA"/>
</dbReference>
<name>A0A026VZR4_OOCBI</name>
<dbReference type="STRING" id="2015173.A0A026VZR4"/>
<dbReference type="SMART" id="SM00355">
    <property type="entry name" value="ZnF_C2H2"/>
    <property type="match status" value="3"/>
</dbReference>
<dbReference type="OMA" id="IHIQETH"/>
<evidence type="ECO:0000259" key="2">
    <source>
        <dbReference type="PROSITE" id="PS00028"/>
    </source>
</evidence>
<sequence>MEEILEQLGVGIRPVSDPFFDDSYKVCKVFQRKGVTIDDEEELCHEVIREFSCYVPGCRTTFQTLLDYEMHYNSSHRYTCTECKVSRPNPRLLEIHVQEMHDAFFKVLSEKQPMYQCYDSECDIKFNNSVERREHCIRVHKFPKKYRFEDTPCCNKKHESDEMEVDDSNSKKKIDKKNESDRMEVDDSSSKKKVNKVIFNKNQKGKMFSKAATSPICTDNASADVISTTTTKTKATSLTFIPRQVQKSFSKVLTNNQTKERNVLETETMMELADSLPD</sequence>
<organism evidence="3 5">
    <name type="scientific">Ooceraea biroi</name>
    <name type="common">Clonal raider ant</name>
    <name type="synonym">Cerapachys biroi</name>
    <dbReference type="NCBI Taxonomy" id="2015173"/>
    <lineage>
        <taxon>Eukaryota</taxon>
        <taxon>Metazoa</taxon>
        <taxon>Ecdysozoa</taxon>
        <taxon>Arthropoda</taxon>
        <taxon>Hexapoda</taxon>
        <taxon>Insecta</taxon>
        <taxon>Pterygota</taxon>
        <taxon>Neoptera</taxon>
        <taxon>Endopterygota</taxon>
        <taxon>Hymenoptera</taxon>
        <taxon>Apocrita</taxon>
        <taxon>Aculeata</taxon>
        <taxon>Formicoidea</taxon>
        <taxon>Formicidae</taxon>
        <taxon>Dorylinae</taxon>
        <taxon>Ooceraea</taxon>
    </lineage>
</organism>
<dbReference type="InterPro" id="IPR039258">
    <property type="entry name" value="ZNF511"/>
</dbReference>
<dbReference type="InterPro" id="IPR013087">
    <property type="entry name" value="Znf_C2H2_type"/>
</dbReference>
<dbReference type="Proteomes" id="UP000053097">
    <property type="component" value="Unassembled WGS sequence"/>
</dbReference>
<gene>
    <name evidence="4" type="ORF">DMN91_004553</name>
    <name evidence="3" type="ORF">X777_12533</name>
</gene>
<evidence type="ECO:0000313" key="5">
    <source>
        <dbReference type="Proteomes" id="UP000053097"/>
    </source>
</evidence>
<keyword evidence="5" id="KW-1185">Reference proteome</keyword>
<feature type="compositionally biased region" description="Basic and acidic residues" evidence="1">
    <location>
        <begin position="168"/>
        <end position="189"/>
    </location>
</feature>
<dbReference type="PANTHER" id="PTHR21354:SF0">
    <property type="entry name" value="ZINC FINGER PROTEIN 511"/>
    <property type="match status" value="1"/>
</dbReference>
<reference evidence="4" key="3">
    <citation type="submission" date="2018-07" db="EMBL/GenBank/DDBJ databases">
        <authorList>
            <person name="Mckenzie S.K."/>
            <person name="Kronauer D.J.C."/>
        </authorList>
    </citation>
    <scope>NUCLEOTIDE SEQUENCE</scope>
    <source>
        <strain evidence="4">Clonal line C1</strain>
    </source>
</reference>
<accession>A0A026VZR4</accession>
<dbReference type="EMBL" id="QOIP01000005">
    <property type="protein sequence ID" value="RLU22275.1"/>
    <property type="molecule type" value="Genomic_DNA"/>
</dbReference>
<dbReference type="Proteomes" id="UP000279307">
    <property type="component" value="Chromosome 5"/>
</dbReference>
<dbReference type="PANTHER" id="PTHR21354">
    <property type="entry name" value="ZINC FINGER PROTEIN 511"/>
    <property type="match status" value="1"/>
</dbReference>
<reference evidence="4 6" key="2">
    <citation type="journal article" date="2018" name="Genome Res.">
        <title>The genomic architecture and molecular evolution of ant odorant receptors.</title>
        <authorList>
            <person name="McKenzie S.K."/>
            <person name="Kronauer D.J.C."/>
        </authorList>
    </citation>
    <scope>NUCLEOTIDE SEQUENCE [LARGE SCALE GENOMIC DNA]</scope>
    <source>
        <strain evidence="4">Clonal line C1</strain>
    </source>
</reference>
<evidence type="ECO:0000313" key="6">
    <source>
        <dbReference type="Proteomes" id="UP000279307"/>
    </source>
</evidence>
<protein>
    <recommendedName>
        <fullName evidence="2">C2H2-type domain-containing protein</fullName>
    </recommendedName>
</protein>
<feature type="domain" description="C2H2-type" evidence="2">
    <location>
        <begin position="117"/>
        <end position="140"/>
    </location>
</feature>
<dbReference type="AlphaFoldDB" id="A0A026VZR4"/>
<feature type="region of interest" description="Disordered" evidence="1">
    <location>
        <begin position="159"/>
        <end position="189"/>
    </location>
</feature>
<evidence type="ECO:0000313" key="4">
    <source>
        <dbReference type="EMBL" id="RLU22275.1"/>
    </source>
</evidence>
<evidence type="ECO:0000313" key="3">
    <source>
        <dbReference type="EMBL" id="EZA49120.1"/>
    </source>
</evidence>